<evidence type="ECO:0000313" key="2">
    <source>
        <dbReference type="Proteomes" id="UP000807025"/>
    </source>
</evidence>
<comment type="caution">
    <text evidence="1">The sequence shown here is derived from an EMBL/GenBank/DDBJ whole genome shotgun (WGS) entry which is preliminary data.</text>
</comment>
<evidence type="ECO:0000313" key="1">
    <source>
        <dbReference type="EMBL" id="KAF9499606.1"/>
    </source>
</evidence>
<dbReference type="AlphaFoldDB" id="A0A9P6A9K6"/>
<reference evidence="1" key="1">
    <citation type="submission" date="2020-11" db="EMBL/GenBank/DDBJ databases">
        <authorList>
            <consortium name="DOE Joint Genome Institute"/>
            <person name="Ahrendt S."/>
            <person name="Riley R."/>
            <person name="Andreopoulos W."/>
            <person name="Labutti K."/>
            <person name="Pangilinan J."/>
            <person name="Ruiz-Duenas F.J."/>
            <person name="Barrasa J.M."/>
            <person name="Sanchez-Garcia M."/>
            <person name="Camarero S."/>
            <person name="Miyauchi S."/>
            <person name="Serrano A."/>
            <person name="Linde D."/>
            <person name="Babiker R."/>
            <person name="Drula E."/>
            <person name="Ayuso-Fernandez I."/>
            <person name="Pacheco R."/>
            <person name="Padilla G."/>
            <person name="Ferreira P."/>
            <person name="Barriuso J."/>
            <person name="Kellner H."/>
            <person name="Castanera R."/>
            <person name="Alfaro M."/>
            <person name="Ramirez L."/>
            <person name="Pisabarro A.G."/>
            <person name="Kuo A."/>
            <person name="Tritt A."/>
            <person name="Lipzen A."/>
            <person name="He G."/>
            <person name="Yan M."/>
            <person name="Ng V."/>
            <person name="Cullen D."/>
            <person name="Martin F."/>
            <person name="Rosso M.-N."/>
            <person name="Henrissat B."/>
            <person name="Hibbett D."/>
            <person name="Martinez A.T."/>
            <person name="Grigoriev I.V."/>
        </authorList>
    </citation>
    <scope>NUCLEOTIDE SEQUENCE</scope>
    <source>
        <strain evidence="1">ATCC 90797</strain>
    </source>
</reference>
<name>A0A9P6A9K6_PLEER</name>
<dbReference type="EMBL" id="MU154531">
    <property type="protein sequence ID" value="KAF9499606.1"/>
    <property type="molecule type" value="Genomic_DNA"/>
</dbReference>
<sequence>MNELHSQELEDHYDTKINTHFAEIRTMRKQRNADCSKTRNLACELDEVGTWAIASRSGVSVEINFTSSLSGLGYSRYKRRSNRGHRCSLMRGLTSTSLTLAALSRR</sequence>
<accession>A0A9P6A9K6</accession>
<gene>
    <name evidence="1" type="ORF">BDN71DRAFT_127661</name>
</gene>
<keyword evidence="2" id="KW-1185">Reference proteome</keyword>
<protein>
    <submittedName>
        <fullName evidence="1">Uncharacterized protein</fullName>
    </submittedName>
</protein>
<dbReference type="Proteomes" id="UP000807025">
    <property type="component" value="Unassembled WGS sequence"/>
</dbReference>
<proteinExistence type="predicted"/>
<organism evidence="1 2">
    <name type="scientific">Pleurotus eryngii</name>
    <name type="common">Boletus of the steppes</name>
    <dbReference type="NCBI Taxonomy" id="5323"/>
    <lineage>
        <taxon>Eukaryota</taxon>
        <taxon>Fungi</taxon>
        <taxon>Dikarya</taxon>
        <taxon>Basidiomycota</taxon>
        <taxon>Agaricomycotina</taxon>
        <taxon>Agaricomycetes</taxon>
        <taxon>Agaricomycetidae</taxon>
        <taxon>Agaricales</taxon>
        <taxon>Pleurotineae</taxon>
        <taxon>Pleurotaceae</taxon>
        <taxon>Pleurotus</taxon>
    </lineage>
</organism>